<accession>E4X9S6</accession>
<dbReference type="InParanoid" id="E4X9S6"/>
<dbReference type="InterPro" id="IPR000742">
    <property type="entry name" value="EGF"/>
</dbReference>
<proteinExistence type="predicted"/>
<evidence type="ECO:0000259" key="1">
    <source>
        <dbReference type="PROSITE" id="PS00022"/>
    </source>
</evidence>
<organism evidence="2">
    <name type="scientific">Oikopleura dioica</name>
    <name type="common">Tunicate</name>
    <dbReference type="NCBI Taxonomy" id="34765"/>
    <lineage>
        <taxon>Eukaryota</taxon>
        <taxon>Metazoa</taxon>
        <taxon>Chordata</taxon>
        <taxon>Tunicata</taxon>
        <taxon>Appendicularia</taxon>
        <taxon>Copelata</taxon>
        <taxon>Oikopleuridae</taxon>
        <taxon>Oikopleura</taxon>
    </lineage>
</organism>
<feature type="domain" description="EGF-like" evidence="1">
    <location>
        <begin position="57"/>
        <end position="68"/>
    </location>
</feature>
<dbReference type="OrthoDB" id="10315085at2759"/>
<dbReference type="PROSITE" id="PS00022">
    <property type="entry name" value="EGF_1"/>
    <property type="match status" value="1"/>
</dbReference>
<dbReference type="AlphaFoldDB" id="E4X9S6"/>
<reference evidence="2" key="1">
    <citation type="journal article" date="2010" name="Science">
        <title>Plasticity of animal genome architecture unmasked by rapid evolution of a pelagic tunicate.</title>
        <authorList>
            <person name="Denoeud F."/>
            <person name="Henriet S."/>
            <person name="Mungpakdee S."/>
            <person name="Aury J.M."/>
            <person name="Da Silva C."/>
            <person name="Brinkmann H."/>
            <person name="Mikhaleva J."/>
            <person name="Olsen L.C."/>
            <person name="Jubin C."/>
            <person name="Canestro C."/>
            <person name="Bouquet J.M."/>
            <person name="Danks G."/>
            <person name="Poulain J."/>
            <person name="Campsteijn C."/>
            <person name="Adamski M."/>
            <person name="Cross I."/>
            <person name="Yadetie F."/>
            <person name="Muffato M."/>
            <person name="Louis A."/>
            <person name="Butcher S."/>
            <person name="Tsagkogeorga G."/>
            <person name="Konrad A."/>
            <person name="Singh S."/>
            <person name="Jensen M.F."/>
            <person name="Cong E.H."/>
            <person name="Eikeseth-Otteraa H."/>
            <person name="Noel B."/>
            <person name="Anthouard V."/>
            <person name="Porcel B.M."/>
            <person name="Kachouri-Lafond R."/>
            <person name="Nishino A."/>
            <person name="Ugolini M."/>
            <person name="Chourrout P."/>
            <person name="Nishida H."/>
            <person name="Aasland R."/>
            <person name="Huzurbazar S."/>
            <person name="Westhof E."/>
            <person name="Delsuc F."/>
            <person name="Lehrach H."/>
            <person name="Reinhardt R."/>
            <person name="Weissenbach J."/>
            <person name="Roy S.W."/>
            <person name="Artiguenave F."/>
            <person name="Postlethwait J.H."/>
            <person name="Manak J.R."/>
            <person name="Thompson E.M."/>
            <person name="Jaillon O."/>
            <person name="Du Pasquier L."/>
            <person name="Boudinot P."/>
            <person name="Liberles D.A."/>
            <person name="Volff J.N."/>
            <person name="Philippe H."/>
            <person name="Lenhard B."/>
            <person name="Roest Crollius H."/>
            <person name="Wincker P."/>
            <person name="Chourrout D."/>
        </authorList>
    </citation>
    <scope>NUCLEOTIDE SEQUENCE [LARGE SCALE GENOMIC DNA]</scope>
</reference>
<evidence type="ECO:0000313" key="2">
    <source>
        <dbReference type="EMBL" id="CBY08496.1"/>
    </source>
</evidence>
<dbReference type="Proteomes" id="UP000001307">
    <property type="component" value="Unassembled WGS sequence"/>
</dbReference>
<gene>
    <name evidence="2" type="ORF">GSOID_T00005068001</name>
</gene>
<keyword evidence="3" id="KW-1185">Reference proteome</keyword>
<name>E4X9S6_OIKDI</name>
<sequence length="258" mass="29395">MKLLQSIMLAEAIAQISSNEQYFNDRCYRDSPCNEKGTEGGNAEGCSVTDIAPFFKCKCKKFFSGTNCGTYNCPCENGGQCAECYADDVRSIFFSYFLKRLKCQTTPTCICKDPFQGNFCEQRITDKKFPYYGPWSSWDKASCDGFVGQQRTRYRYCTDGTQDRNPKCCKRGSIKNKWCKYEYDGEPLSETQTCGSGPFWSEWNAWNRACGPDNGGRNIWRNRKCVGGKAYLDEGCLDRNPGRRQTKRCPTPRKVGIN</sequence>
<dbReference type="EMBL" id="FN653031">
    <property type="protein sequence ID" value="CBY08496.1"/>
    <property type="molecule type" value="Genomic_DNA"/>
</dbReference>
<evidence type="ECO:0000313" key="3">
    <source>
        <dbReference type="Proteomes" id="UP000001307"/>
    </source>
</evidence>
<protein>
    <recommendedName>
        <fullName evidence="1">EGF-like domain-containing protein</fullName>
    </recommendedName>
</protein>